<gene>
    <name evidence="1" type="ORF">FNYG_15755</name>
</gene>
<evidence type="ECO:0000313" key="1">
    <source>
        <dbReference type="EMBL" id="PNP53272.1"/>
    </source>
</evidence>
<keyword evidence="2" id="KW-1185">Reference proteome</keyword>
<reference evidence="1 2" key="1">
    <citation type="submission" date="2017-06" db="EMBL/GenBank/DDBJ databases">
        <title>Genome of Fusarium nygamai isolate CS10214.</title>
        <authorList>
            <person name="Gardiner D.M."/>
            <person name="Obanor F."/>
            <person name="Kazan K."/>
        </authorList>
    </citation>
    <scope>NUCLEOTIDE SEQUENCE [LARGE SCALE GENOMIC DNA]</scope>
    <source>
        <strain evidence="1 2">CS10214</strain>
    </source>
</reference>
<accession>A0A2K0U656</accession>
<dbReference type="EMBL" id="MTQA01000686">
    <property type="protein sequence ID" value="PNP53272.1"/>
    <property type="molecule type" value="Genomic_DNA"/>
</dbReference>
<dbReference type="AlphaFoldDB" id="A0A2K0U656"/>
<name>A0A2K0U656_GIBNY</name>
<comment type="caution">
    <text evidence="1">The sequence shown here is derived from an EMBL/GenBank/DDBJ whole genome shotgun (WGS) entry which is preliminary data.</text>
</comment>
<organism evidence="1 2">
    <name type="scientific">Gibberella nygamai</name>
    <name type="common">Bean root rot disease fungus</name>
    <name type="synonym">Fusarium nygamai</name>
    <dbReference type="NCBI Taxonomy" id="42673"/>
    <lineage>
        <taxon>Eukaryota</taxon>
        <taxon>Fungi</taxon>
        <taxon>Dikarya</taxon>
        <taxon>Ascomycota</taxon>
        <taxon>Pezizomycotina</taxon>
        <taxon>Sordariomycetes</taxon>
        <taxon>Hypocreomycetidae</taxon>
        <taxon>Hypocreales</taxon>
        <taxon>Nectriaceae</taxon>
        <taxon>Fusarium</taxon>
        <taxon>Fusarium fujikuroi species complex</taxon>
    </lineage>
</organism>
<sequence length="77" mass="8313">MKGLGVCRRAQSEKGALKVEFSVEGGHWRRCVQVVAELQAAQGVRSQIGQAVLPISESYGSRRATRIMVQAVDGRTG</sequence>
<evidence type="ECO:0000313" key="2">
    <source>
        <dbReference type="Proteomes" id="UP000236664"/>
    </source>
</evidence>
<protein>
    <submittedName>
        <fullName evidence="1">Uncharacterized protein</fullName>
    </submittedName>
</protein>
<proteinExistence type="predicted"/>
<dbReference type="Proteomes" id="UP000236664">
    <property type="component" value="Unassembled WGS sequence"/>
</dbReference>